<dbReference type="OrthoDB" id="73875at2759"/>
<dbReference type="Proteomes" id="UP000076738">
    <property type="component" value="Unassembled WGS sequence"/>
</dbReference>
<gene>
    <name evidence="2" type="ORF">CALVIDRAFT_569865</name>
</gene>
<feature type="signal peptide" evidence="1">
    <location>
        <begin position="1"/>
        <end position="15"/>
    </location>
</feature>
<dbReference type="AlphaFoldDB" id="A0A167FHT6"/>
<accession>A0A167FHT6</accession>
<keyword evidence="3" id="KW-1185">Reference proteome</keyword>
<protein>
    <submittedName>
        <fullName evidence="2">Uncharacterized protein</fullName>
    </submittedName>
</protein>
<evidence type="ECO:0000256" key="1">
    <source>
        <dbReference type="SAM" id="SignalP"/>
    </source>
</evidence>
<evidence type="ECO:0000313" key="3">
    <source>
        <dbReference type="Proteomes" id="UP000076738"/>
    </source>
</evidence>
<feature type="chain" id="PRO_5012520361" evidence="1">
    <location>
        <begin position="16"/>
        <end position="183"/>
    </location>
</feature>
<keyword evidence="1" id="KW-0732">Signal</keyword>
<reference evidence="2 3" key="1">
    <citation type="journal article" date="2016" name="Mol. Biol. Evol.">
        <title>Comparative Genomics of Early-Diverging Mushroom-Forming Fungi Provides Insights into the Origins of Lignocellulose Decay Capabilities.</title>
        <authorList>
            <person name="Nagy L.G."/>
            <person name="Riley R."/>
            <person name="Tritt A."/>
            <person name="Adam C."/>
            <person name="Daum C."/>
            <person name="Floudas D."/>
            <person name="Sun H."/>
            <person name="Yadav J.S."/>
            <person name="Pangilinan J."/>
            <person name="Larsson K.H."/>
            <person name="Matsuura K."/>
            <person name="Barry K."/>
            <person name="Labutti K."/>
            <person name="Kuo R."/>
            <person name="Ohm R.A."/>
            <person name="Bhattacharya S.S."/>
            <person name="Shirouzu T."/>
            <person name="Yoshinaga Y."/>
            <person name="Martin F.M."/>
            <person name="Grigoriev I.V."/>
            <person name="Hibbett D.S."/>
        </authorList>
    </citation>
    <scope>NUCLEOTIDE SEQUENCE [LARGE SCALE GENOMIC DNA]</scope>
    <source>
        <strain evidence="2 3">TUFC12733</strain>
    </source>
</reference>
<sequence>MQILFFLAALSACSGIPLEIRMADPSFSDLIVQSGFLSGAVEWKGTAPLCSGSCASSELQVVRASDAEFVASVPAFGQPCSFASTKALCTSQYSSCSTESRTLEIQCAGATGGGLIIRPTAYYTQCGLVNAPSMLCASSRQAAAVRMQLDVLAGAWPPGNYARMPSIPGPYTLQARAQVWCCS</sequence>
<organism evidence="2 3">
    <name type="scientific">Calocera viscosa (strain TUFC12733)</name>
    <dbReference type="NCBI Taxonomy" id="1330018"/>
    <lineage>
        <taxon>Eukaryota</taxon>
        <taxon>Fungi</taxon>
        <taxon>Dikarya</taxon>
        <taxon>Basidiomycota</taxon>
        <taxon>Agaricomycotina</taxon>
        <taxon>Dacrymycetes</taxon>
        <taxon>Dacrymycetales</taxon>
        <taxon>Dacrymycetaceae</taxon>
        <taxon>Calocera</taxon>
    </lineage>
</organism>
<proteinExistence type="predicted"/>
<dbReference type="EMBL" id="KV417391">
    <property type="protein sequence ID" value="KZO89505.1"/>
    <property type="molecule type" value="Genomic_DNA"/>
</dbReference>
<name>A0A167FHT6_CALVF</name>
<evidence type="ECO:0000313" key="2">
    <source>
        <dbReference type="EMBL" id="KZO89505.1"/>
    </source>
</evidence>